<proteinExistence type="inferred from homology"/>
<dbReference type="PANTHER" id="PTHR45642">
    <property type="entry name" value="GDSL ESTERASE/LIPASE EXL3"/>
    <property type="match status" value="1"/>
</dbReference>
<dbReference type="GO" id="GO:0006629">
    <property type="term" value="P:lipid metabolic process"/>
    <property type="evidence" value="ECO:0007669"/>
    <property type="project" value="InterPro"/>
</dbReference>
<organism evidence="2 3">
    <name type="scientific">Prunus avium</name>
    <name type="common">Cherry</name>
    <name type="synonym">Cerasus avium</name>
    <dbReference type="NCBI Taxonomy" id="42229"/>
    <lineage>
        <taxon>Eukaryota</taxon>
        <taxon>Viridiplantae</taxon>
        <taxon>Streptophyta</taxon>
        <taxon>Embryophyta</taxon>
        <taxon>Tracheophyta</taxon>
        <taxon>Spermatophyta</taxon>
        <taxon>Magnoliopsida</taxon>
        <taxon>eudicotyledons</taxon>
        <taxon>Gunneridae</taxon>
        <taxon>Pentapetalae</taxon>
        <taxon>rosids</taxon>
        <taxon>fabids</taxon>
        <taxon>Rosales</taxon>
        <taxon>Rosaceae</taxon>
        <taxon>Amygdaloideae</taxon>
        <taxon>Amygdaleae</taxon>
        <taxon>Prunus</taxon>
    </lineage>
</organism>
<accession>A0A6P5TJW7</accession>
<dbReference type="InterPro" id="IPR036514">
    <property type="entry name" value="SGNH_hydro_sf"/>
</dbReference>
<dbReference type="GO" id="GO:0016298">
    <property type="term" value="F:lipase activity"/>
    <property type="evidence" value="ECO:0007669"/>
    <property type="project" value="InterPro"/>
</dbReference>
<keyword evidence="2" id="KW-1185">Reference proteome</keyword>
<dbReference type="AlphaFoldDB" id="A0A6P5TJW7"/>
<evidence type="ECO:0000313" key="3">
    <source>
        <dbReference type="RefSeq" id="XP_021827773.1"/>
    </source>
</evidence>
<dbReference type="InterPro" id="IPR050592">
    <property type="entry name" value="GDSL_lipolytic_enzyme"/>
</dbReference>
<dbReference type="PROSITE" id="PS01098">
    <property type="entry name" value="LIPASE_GDSL_SER"/>
    <property type="match status" value="1"/>
</dbReference>
<dbReference type="Pfam" id="PF00657">
    <property type="entry name" value="Lipase_GDSL"/>
    <property type="match status" value="1"/>
</dbReference>
<dbReference type="GO" id="GO:0005576">
    <property type="term" value="C:extracellular region"/>
    <property type="evidence" value="ECO:0007669"/>
    <property type="project" value="TreeGrafter"/>
</dbReference>
<reference evidence="3" key="1">
    <citation type="submission" date="2025-08" db="UniProtKB">
        <authorList>
            <consortium name="RefSeq"/>
        </authorList>
    </citation>
    <scope>IDENTIFICATION</scope>
</reference>
<dbReference type="PANTHER" id="PTHR45642:SF135">
    <property type="entry name" value="GDSL ESTERASE_LIPASE EXL2"/>
    <property type="match status" value="1"/>
</dbReference>
<dbReference type="InterPro" id="IPR001087">
    <property type="entry name" value="GDSL"/>
</dbReference>
<name>A0A6P5TJW7_PRUAV</name>
<comment type="similarity">
    <text evidence="1">Belongs to the 'GDSL' lipolytic enzyme family.</text>
</comment>
<evidence type="ECO:0000313" key="2">
    <source>
        <dbReference type="Proteomes" id="UP000515124"/>
    </source>
</evidence>
<evidence type="ECO:0000256" key="1">
    <source>
        <dbReference type="ARBA" id="ARBA00008668"/>
    </source>
</evidence>
<sequence length="288" mass="31332">MCESAFCNFFENFSYTSTSSALWFCTPTYIEAAKEQLPAAENGTLKFPGLFAFGDSILDTGNNNNLATVAKCNFPPYGRDLVGGIPTGRFGNGKVLSDLIAEGLGSKELLPSYLDPNLQSPDLPTGVCFASGSSGYDPLTPTITVLSLFKQLELFKEYIAKLTGIVGEERARAIIANSLFLVSAGNNDSLISYSLIARKLHYDFPSYAALLVSMASTFLRDLYSLGARRIGVFSTAAVGCSPFDRNRGGLPRECLELELEEAAWFNSELSSELDYIRTNFTDVKLDSK</sequence>
<dbReference type="InterPro" id="IPR008265">
    <property type="entry name" value="Lipase_GDSL_AS"/>
</dbReference>
<dbReference type="Proteomes" id="UP000515124">
    <property type="component" value="Unplaced"/>
</dbReference>
<dbReference type="KEGG" id="pavi:110768352"/>
<dbReference type="RefSeq" id="XP_021827773.1">
    <property type="nucleotide sequence ID" value="XM_021972081.1"/>
</dbReference>
<gene>
    <name evidence="3" type="primary">LOC110768352</name>
</gene>
<dbReference type="GeneID" id="110768352"/>
<dbReference type="Gene3D" id="3.40.50.1110">
    <property type="entry name" value="SGNH hydrolase"/>
    <property type="match status" value="1"/>
</dbReference>
<protein>
    <submittedName>
        <fullName evidence="3">GDSL esterase/lipase EXL3-like</fullName>
    </submittedName>
</protein>